<keyword evidence="2" id="KW-0378">Hydrolase</keyword>
<dbReference type="InterPro" id="IPR000073">
    <property type="entry name" value="AB_hydrolase_1"/>
</dbReference>
<dbReference type="PANTHER" id="PTHR43194:SF2">
    <property type="entry name" value="PEROXISOMAL MEMBRANE PROTEIN LPX1"/>
    <property type="match status" value="1"/>
</dbReference>
<proteinExistence type="predicted"/>
<dbReference type="PRINTS" id="PR00412">
    <property type="entry name" value="EPOXHYDRLASE"/>
</dbReference>
<dbReference type="SUPFAM" id="SSF53474">
    <property type="entry name" value="alpha/beta-Hydrolases"/>
    <property type="match status" value="1"/>
</dbReference>
<dbReference type="InterPro" id="IPR029058">
    <property type="entry name" value="AB_hydrolase_fold"/>
</dbReference>
<feature type="domain" description="AB hydrolase-1" evidence="1">
    <location>
        <begin position="38"/>
        <end position="276"/>
    </location>
</feature>
<organism evidence="2 3">
    <name type="scientific">Antrihabitans spumae</name>
    <dbReference type="NCBI Taxonomy" id="3373370"/>
    <lineage>
        <taxon>Bacteria</taxon>
        <taxon>Bacillati</taxon>
        <taxon>Actinomycetota</taxon>
        <taxon>Actinomycetes</taxon>
        <taxon>Mycobacteriales</taxon>
        <taxon>Nocardiaceae</taxon>
        <taxon>Antrihabitans</taxon>
    </lineage>
</organism>
<dbReference type="PANTHER" id="PTHR43194">
    <property type="entry name" value="HYDROLASE ALPHA/BETA FOLD FAMILY"/>
    <property type="match status" value="1"/>
</dbReference>
<dbReference type="RefSeq" id="WP_395113873.1">
    <property type="nucleotide sequence ID" value="NZ_JBIMSO010000039.1"/>
</dbReference>
<dbReference type="Proteomes" id="UP001609175">
    <property type="component" value="Unassembled WGS sequence"/>
</dbReference>
<sequence length="291" mass="31957">MTTATRPTWVDDGVFPFESRFVDIDGNTVHYVDEGSGPTLLFLHGNPTWSFVYRDVISSLRNEFRCVAVDYPGYGLSTPAPGYRQLPEDHSRVIAAFVDALALSDVTLVVHDWGGPIGLAAVEQRPGAFTGLVLANTWAWPIGAIQVEIASRVLGGPLGRLLTSQFNLFVNAMIPAGHKLRKLSDDEMNHYRNALGGNKRREASAILPRQITAGRAFLADVEAGLADLASLPTLIVWGDGDIAFGTKELRRWQQLFPDHRTEIIEGAGHFVQSDAPERFAGAIREWLTVDH</sequence>
<name>A0ABW7JKA8_9NOCA</name>
<comment type="caution">
    <text evidence="2">The sequence shown here is derived from an EMBL/GenBank/DDBJ whole genome shotgun (WGS) entry which is preliminary data.</text>
</comment>
<dbReference type="InterPro" id="IPR050228">
    <property type="entry name" value="Carboxylesterase_BioH"/>
</dbReference>
<reference evidence="2 3" key="1">
    <citation type="submission" date="2024-10" db="EMBL/GenBank/DDBJ databases">
        <authorList>
            <person name="Riesco R."/>
        </authorList>
    </citation>
    <scope>NUCLEOTIDE SEQUENCE [LARGE SCALE GENOMIC DNA]</scope>
    <source>
        <strain evidence="2 3">NCIMB 15449</strain>
    </source>
</reference>
<dbReference type="EMBL" id="JBIMSO010000039">
    <property type="protein sequence ID" value="MFH5208378.1"/>
    <property type="molecule type" value="Genomic_DNA"/>
</dbReference>
<dbReference type="Gene3D" id="3.40.50.1820">
    <property type="entry name" value="alpha/beta hydrolase"/>
    <property type="match status" value="1"/>
</dbReference>
<dbReference type="InterPro" id="IPR000639">
    <property type="entry name" value="Epox_hydrolase-like"/>
</dbReference>
<accession>A0ABW7JKA8</accession>
<evidence type="ECO:0000313" key="2">
    <source>
        <dbReference type="EMBL" id="MFH5208378.1"/>
    </source>
</evidence>
<evidence type="ECO:0000259" key="1">
    <source>
        <dbReference type="Pfam" id="PF00561"/>
    </source>
</evidence>
<gene>
    <name evidence="2" type="ORF">ACHIPZ_09215</name>
</gene>
<protein>
    <submittedName>
        <fullName evidence="2">Alpha/beta fold hydrolase</fullName>
    </submittedName>
</protein>
<dbReference type="GO" id="GO:0016787">
    <property type="term" value="F:hydrolase activity"/>
    <property type="evidence" value="ECO:0007669"/>
    <property type="project" value="UniProtKB-KW"/>
</dbReference>
<evidence type="ECO:0000313" key="3">
    <source>
        <dbReference type="Proteomes" id="UP001609175"/>
    </source>
</evidence>
<dbReference type="Pfam" id="PF00561">
    <property type="entry name" value="Abhydrolase_1"/>
    <property type="match status" value="1"/>
</dbReference>